<dbReference type="Pfam" id="PF03492">
    <property type="entry name" value="Methyltransf_7"/>
    <property type="match status" value="2"/>
</dbReference>
<dbReference type="Gramene" id="OPUNC06G11940.1">
    <property type="protein sequence ID" value="OPUNC06G11940.1"/>
    <property type="gene ID" value="OPUNC06G11940"/>
</dbReference>
<proteinExistence type="predicted"/>
<dbReference type="GO" id="GO:0046872">
    <property type="term" value="F:metal ion binding"/>
    <property type="evidence" value="ECO:0007669"/>
    <property type="project" value="UniProtKB-KW"/>
</dbReference>
<organism evidence="3">
    <name type="scientific">Oryza punctata</name>
    <name type="common">Red rice</name>
    <dbReference type="NCBI Taxonomy" id="4537"/>
    <lineage>
        <taxon>Eukaryota</taxon>
        <taxon>Viridiplantae</taxon>
        <taxon>Streptophyta</taxon>
        <taxon>Embryophyta</taxon>
        <taxon>Tracheophyta</taxon>
        <taxon>Spermatophyta</taxon>
        <taxon>Magnoliopsida</taxon>
        <taxon>Liliopsida</taxon>
        <taxon>Poales</taxon>
        <taxon>Poaceae</taxon>
        <taxon>BOP clade</taxon>
        <taxon>Oryzoideae</taxon>
        <taxon>Oryzeae</taxon>
        <taxon>Oryzinae</taxon>
        <taxon>Oryza</taxon>
    </lineage>
</organism>
<keyword evidence="1" id="KW-0479">Metal-binding</keyword>
<evidence type="ECO:0000256" key="1">
    <source>
        <dbReference type="ARBA" id="ARBA00022723"/>
    </source>
</evidence>
<reference evidence="3" key="2">
    <citation type="submission" date="2018-05" db="EMBL/GenBank/DDBJ databases">
        <title>OpunRS2 (Oryza punctata Reference Sequence Version 2).</title>
        <authorList>
            <person name="Zhang J."/>
            <person name="Kudrna D."/>
            <person name="Lee S."/>
            <person name="Talag J."/>
            <person name="Welchert J."/>
            <person name="Wing R.A."/>
        </authorList>
    </citation>
    <scope>NUCLEOTIDE SEQUENCE [LARGE SCALE GENOMIC DNA]</scope>
</reference>
<evidence type="ECO:0000256" key="2">
    <source>
        <dbReference type="ARBA" id="ARBA00022842"/>
    </source>
</evidence>
<evidence type="ECO:0000313" key="3">
    <source>
        <dbReference type="EnsemblPlants" id="OPUNC06G11940.1"/>
    </source>
</evidence>
<dbReference type="InterPro" id="IPR005299">
    <property type="entry name" value="MeTrfase_7"/>
</dbReference>
<dbReference type="HOGENOM" id="CLU_1099997_0_0_1"/>
<dbReference type="AlphaFoldDB" id="A0A0E0LAZ5"/>
<dbReference type="eggNOG" id="ENOG502QQVK">
    <property type="taxonomic scope" value="Eukaryota"/>
</dbReference>
<dbReference type="Gene3D" id="3.40.50.150">
    <property type="entry name" value="Vaccinia Virus protein VP39"/>
    <property type="match status" value="2"/>
</dbReference>
<protein>
    <recommendedName>
        <fullName evidence="5">Jasmonate O-methyltransferase</fullName>
    </recommendedName>
</protein>
<dbReference type="PANTHER" id="PTHR31009">
    <property type="entry name" value="S-ADENOSYL-L-METHIONINE:CARBOXYL METHYLTRANSFERASE FAMILY PROTEIN"/>
    <property type="match status" value="1"/>
</dbReference>
<dbReference type="InterPro" id="IPR029063">
    <property type="entry name" value="SAM-dependent_MTases_sf"/>
</dbReference>
<dbReference type="InterPro" id="IPR042086">
    <property type="entry name" value="MeTrfase_capping"/>
</dbReference>
<keyword evidence="4" id="KW-1185">Reference proteome</keyword>
<reference evidence="3" key="1">
    <citation type="submission" date="2015-04" db="UniProtKB">
        <authorList>
            <consortium name="EnsemblPlants"/>
        </authorList>
    </citation>
    <scope>IDENTIFICATION</scope>
</reference>
<keyword evidence="2" id="KW-0460">Magnesium</keyword>
<name>A0A0E0LAZ5_ORYPU</name>
<dbReference type="Proteomes" id="UP000026962">
    <property type="component" value="Chromosome 6"/>
</dbReference>
<dbReference type="EnsemblPlants" id="OPUNC06G11940.1">
    <property type="protein sequence ID" value="OPUNC06G11940.1"/>
    <property type="gene ID" value="OPUNC06G11940"/>
</dbReference>
<evidence type="ECO:0000313" key="4">
    <source>
        <dbReference type="Proteomes" id="UP000026962"/>
    </source>
</evidence>
<sequence length="253" mass="27874">MATKQIVHMNPGQGETSYARNSTIRKTAQDRMKPLIDEAVTALCGAFVHPKSIAIADLGCSSGPNALVLISATVNAIHRYCKERVRTPPEMCVFLNDLPSNDFNTVAKSLAEFKHSLHHVSSRHVVVANMAPEELAKRKIPINDFTLFLSLRAQELVIGGRLIFSLIGRCSSNPASVSTQEWKVGVISKEKFDTFHIPIYAPLKNEVNGIIEDEGSFQINKAVAHDTFLATDGDQLASPSWCIYCTYHLARPN</sequence>
<dbReference type="SUPFAM" id="SSF53335">
    <property type="entry name" value="S-adenosyl-L-methionine-dependent methyltransferases"/>
    <property type="match status" value="1"/>
</dbReference>
<accession>A0A0E0LAZ5</accession>
<evidence type="ECO:0008006" key="5">
    <source>
        <dbReference type="Google" id="ProtNLM"/>
    </source>
</evidence>
<dbReference type="Gene3D" id="1.10.1200.270">
    <property type="entry name" value="Methyltransferase, alpha-helical capping domain"/>
    <property type="match status" value="2"/>
</dbReference>
<dbReference type="GO" id="GO:0008168">
    <property type="term" value="F:methyltransferase activity"/>
    <property type="evidence" value="ECO:0007669"/>
    <property type="project" value="InterPro"/>
</dbReference>